<dbReference type="Gene3D" id="3.30.200.20">
    <property type="entry name" value="Phosphorylase Kinase, domain 1"/>
    <property type="match status" value="1"/>
</dbReference>
<gene>
    <name evidence="7" type="ORF">VTK73DRAFT_3871</name>
</gene>
<feature type="domain" description="Protein kinase" evidence="6">
    <location>
        <begin position="23"/>
        <end position="278"/>
    </location>
</feature>
<comment type="similarity">
    <text evidence="4">Belongs to the protein kinase superfamily.</text>
</comment>
<dbReference type="InterPro" id="IPR017441">
    <property type="entry name" value="Protein_kinase_ATP_BS"/>
</dbReference>
<evidence type="ECO:0000256" key="4">
    <source>
        <dbReference type="RuleBase" id="RU000304"/>
    </source>
</evidence>
<evidence type="ECO:0000256" key="2">
    <source>
        <dbReference type="ARBA" id="ARBA00022840"/>
    </source>
</evidence>
<evidence type="ECO:0000313" key="8">
    <source>
        <dbReference type="Proteomes" id="UP001586593"/>
    </source>
</evidence>
<dbReference type="SUPFAM" id="SSF56112">
    <property type="entry name" value="Protein kinase-like (PK-like)"/>
    <property type="match status" value="1"/>
</dbReference>
<evidence type="ECO:0000256" key="1">
    <source>
        <dbReference type="ARBA" id="ARBA00022741"/>
    </source>
</evidence>
<protein>
    <recommendedName>
        <fullName evidence="6">Protein kinase domain-containing protein</fullName>
    </recommendedName>
</protein>
<feature type="binding site" evidence="3">
    <location>
        <position position="54"/>
    </location>
    <ligand>
        <name>ATP</name>
        <dbReference type="ChEBI" id="CHEBI:30616"/>
    </ligand>
</feature>
<dbReference type="SMART" id="SM00220">
    <property type="entry name" value="S_TKc"/>
    <property type="match status" value="1"/>
</dbReference>
<proteinExistence type="inferred from homology"/>
<keyword evidence="4" id="KW-0723">Serine/threonine-protein kinase</keyword>
<evidence type="ECO:0000256" key="3">
    <source>
        <dbReference type="PROSITE-ProRule" id="PRU10141"/>
    </source>
</evidence>
<dbReference type="Pfam" id="PF00069">
    <property type="entry name" value="Pkinase"/>
    <property type="match status" value="1"/>
</dbReference>
<keyword evidence="8" id="KW-1185">Reference proteome</keyword>
<evidence type="ECO:0000259" key="6">
    <source>
        <dbReference type="PROSITE" id="PS50011"/>
    </source>
</evidence>
<dbReference type="EMBL" id="JAZHXJ010000226">
    <property type="protein sequence ID" value="KAL1868046.1"/>
    <property type="molecule type" value="Genomic_DNA"/>
</dbReference>
<evidence type="ECO:0000256" key="5">
    <source>
        <dbReference type="SAM" id="MobiDB-lite"/>
    </source>
</evidence>
<dbReference type="PROSITE" id="PS50011">
    <property type="entry name" value="PROTEIN_KINASE_DOM"/>
    <property type="match status" value="1"/>
</dbReference>
<name>A0ABR3WX76_9PEZI</name>
<feature type="region of interest" description="Disordered" evidence="5">
    <location>
        <begin position="318"/>
        <end position="372"/>
    </location>
</feature>
<accession>A0ABR3WX76</accession>
<evidence type="ECO:0000313" key="7">
    <source>
        <dbReference type="EMBL" id="KAL1868046.1"/>
    </source>
</evidence>
<keyword evidence="4" id="KW-0808">Transferase</keyword>
<dbReference type="PROSITE" id="PS00108">
    <property type="entry name" value="PROTEIN_KINASE_ST"/>
    <property type="match status" value="1"/>
</dbReference>
<dbReference type="PANTHER" id="PTHR24347">
    <property type="entry name" value="SERINE/THREONINE-PROTEIN KINASE"/>
    <property type="match status" value="1"/>
</dbReference>
<keyword evidence="2 3" id="KW-0067">ATP-binding</keyword>
<dbReference type="CDD" id="cd05117">
    <property type="entry name" value="STKc_CAMK"/>
    <property type="match status" value="1"/>
</dbReference>
<keyword evidence="1 3" id="KW-0547">Nucleotide-binding</keyword>
<reference evidence="7 8" key="1">
    <citation type="journal article" date="2024" name="Commun. Biol.">
        <title>Comparative genomic analysis of thermophilic fungi reveals convergent evolutionary adaptations and gene losses.</title>
        <authorList>
            <person name="Steindorff A.S."/>
            <person name="Aguilar-Pontes M.V."/>
            <person name="Robinson A.J."/>
            <person name="Andreopoulos B."/>
            <person name="LaButti K."/>
            <person name="Kuo A."/>
            <person name="Mondo S."/>
            <person name="Riley R."/>
            <person name="Otillar R."/>
            <person name="Haridas S."/>
            <person name="Lipzen A."/>
            <person name="Grimwood J."/>
            <person name="Schmutz J."/>
            <person name="Clum A."/>
            <person name="Reid I.D."/>
            <person name="Moisan M.C."/>
            <person name="Butler G."/>
            <person name="Nguyen T.T.M."/>
            <person name="Dewar K."/>
            <person name="Conant G."/>
            <person name="Drula E."/>
            <person name="Henrissat B."/>
            <person name="Hansel C."/>
            <person name="Singer S."/>
            <person name="Hutchinson M.I."/>
            <person name="de Vries R.P."/>
            <person name="Natvig D.O."/>
            <person name="Powell A.J."/>
            <person name="Tsang A."/>
            <person name="Grigoriev I.V."/>
        </authorList>
    </citation>
    <scope>NUCLEOTIDE SEQUENCE [LARGE SCALE GENOMIC DNA]</scope>
    <source>
        <strain evidence="7 8">ATCC 24622</strain>
    </source>
</reference>
<organism evidence="7 8">
    <name type="scientific">Phialemonium thermophilum</name>
    <dbReference type="NCBI Taxonomy" id="223376"/>
    <lineage>
        <taxon>Eukaryota</taxon>
        <taxon>Fungi</taxon>
        <taxon>Dikarya</taxon>
        <taxon>Ascomycota</taxon>
        <taxon>Pezizomycotina</taxon>
        <taxon>Sordariomycetes</taxon>
        <taxon>Sordariomycetidae</taxon>
        <taxon>Cephalothecales</taxon>
        <taxon>Cephalothecaceae</taxon>
        <taxon>Phialemonium</taxon>
    </lineage>
</organism>
<sequence>MNFSNMLSRLHGQPESYDKKSKYRFGKTLGAGTYGIVREAEGPTGRVAIKIILKKNVKGNEQMVMDELEMLQRLRHPHIVKFIDWFESRDKYYIVTELATGGELFDRICEQGKFTEKDASQTIRQVLDAVDYLHSKNVVHRDLKPENLLYLTRAPDSDLVLADFGIAKMLDNKDEVLTTMAGSFGYAAPEVMLKQGHGKPVDMWSLGVITYTLLCGYSPFRSENLQDLIDECSNAQVTFHERYWKDVSNDAKDFILKLLQPIPENRWTSQQALAHPWLSGETATDHNLLPEIKAYMARARLRRGIELVKLANRIQALKMEEDDPENPDVPDPSTLAADQPQEASPSLNSTHGNDDTKSKSASSGKRSLSKAAKSAIFREVVLAKVREMKEEEEKKRITGEA</sequence>
<dbReference type="Proteomes" id="UP001586593">
    <property type="component" value="Unassembled WGS sequence"/>
</dbReference>
<dbReference type="InterPro" id="IPR011009">
    <property type="entry name" value="Kinase-like_dom_sf"/>
</dbReference>
<feature type="compositionally biased region" description="Low complexity" evidence="5">
    <location>
        <begin position="359"/>
        <end position="372"/>
    </location>
</feature>
<dbReference type="InterPro" id="IPR008271">
    <property type="entry name" value="Ser/Thr_kinase_AS"/>
</dbReference>
<keyword evidence="4" id="KW-0418">Kinase</keyword>
<dbReference type="Gene3D" id="1.10.510.10">
    <property type="entry name" value="Transferase(Phosphotransferase) domain 1"/>
    <property type="match status" value="1"/>
</dbReference>
<comment type="caution">
    <text evidence="7">The sequence shown here is derived from an EMBL/GenBank/DDBJ whole genome shotgun (WGS) entry which is preliminary data.</text>
</comment>
<dbReference type="InterPro" id="IPR000719">
    <property type="entry name" value="Prot_kinase_dom"/>
</dbReference>
<feature type="compositionally biased region" description="Polar residues" evidence="5">
    <location>
        <begin position="341"/>
        <end position="351"/>
    </location>
</feature>
<dbReference type="PROSITE" id="PS00107">
    <property type="entry name" value="PROTEIN_KINASE_ATP"/>
    <property type="match status" value="1"/>
</dbReference>